<protein>
    <recommendedName>
        <fullName evidence="1">F-box domain-containing protein</fullName>
    </recommendedName>
</protein>
<dbReference type="SUPFAM" id="SSF81383">
    <property type="entry name" value="F-box domain"/>
    <property type="match status" value="2"/>
</dbReference>
<dbReference type="NCBIfam" id="TIGR01640">
    <property type="entry name" value="F_box_assoc_1"/>
    <property type="match status" value="1"/>
</dbReference>
<gene>
    <name evidence="2" type="ORF">QYE76_027694</name>
</gene>
<dbReference type="Pfam" id="PF08268">
    <property type="entry name" value="FBA_3"/>
    <property type="match status" value="1"/>
</dbReference>
<evidence type="ECO:0000259" key="1">
    <source>
        <dbReference type="SMART" id="SM00256"/>
    </source>
</evidence>
<dbReference type="Pfam" id="PF00646">
    <property type="entry name" value="F-box"/>
    <property type="match status" value="2"/>
</dbReference>
<evidence type="ECO:0000313" key="3">
    <source>
        <dbReference type="Proteomes" id="UP001231189"/>
    </source>
</evidence>
<dbReference type="AlphaFoldDB" id="A0AAD8QJK5"/>
<name>A0AAD8QJK5_LOLMU</name>
<dbReference type="InterPro" id="IPR036047">
    <property type="entry name" value="F-box-like_dom_sf"/>
</dbReference>
<dbReference type="InterPro" id="IPR050796">
    <property type="entry name" value="SCF_F-box_component"/>
</dbReference>
<proteinExistence type="predicted"/>
<sequence length="737" mass="82517">MSTTCSMPCLVFDYSDTKHTMSQTPTTTTTAKRVRNSNSHDASTNMLPEEMLVEIFSRLPAKSVRRFRCLSRSWAATLTSGPFVDLHLHQANHRPIPKVFATTAHLSAKNWSVEVLTKPCHGLVLLHRPPHGHCVYNPSTGELLPLPEREKRTGVSYGLGYCPATMEYKVVRLFIYGNSTPRCEVFTLDVSAHWSAVAQKPPWSASAARSPAVFCDGYLHFLIRKGGGIGTSIATLDIGDETFGSLTVPPAVAQDTVGQAELTVLDGCLCLCVFGDCCRSRSDVDPYCIWRLACREAGRWEKLYRVLEPRVAWPKADLLRLHWISPLEVYRAGNGRKKIVFATEEGVLAFDLEDVGGGAPEMLVSPVEATGDSSDGATISCRAVGLLEESLVPVGRTSEEIVYSSPRMKAWSDVLKWMPTRSVVALIRVCKEWRAVINSARFAETHALYANLGKSHRIELVDAHPLFDVPFYPLEFCERVEDEMMPFLFDRAISSVVCSKPCNGLILVSYIRYTSDTEGSCLHFLCNPSREYSSRIYPDQVDAHDSSLAIGSLELGYDPRTNKHVLVHLVCYDKGSRDYQLECYIKLTDTTTSWISISPPPRPVNDMRPAYAEGNSTGWYILNLGQSHRSYWRLMLAHENSRGANAIDVWTLEGCLWTMGYRIDLRESQQMYSSDETTLLAVDPEDGRILLSTGKALGYYDPETRALETIYHLGEHLQHMEFSPTLCQESLFRPRPE</sequence>
<accession>A0AAD8QJK5</accession>
<dbReference type="PANTHER" id="PTHR31672:SF13">
    <property type="entry name" value="F-BOX PROTEIN CPR30-LIKE"/>
    <property type="match status" value="1"/>
</dbReference>
<dbReference type="InterPro" id="IPR013187">
    <property type="entry name" value="F-box-assoc_dom_typ3"/>
</dbReference>
<feature type="domain" description="F-box" evidence="1">
    <location>
        <begin position="408"/>
        <end position="446"/>
    </location>
</feature>
<dbReference type="EMBL" id="JAUUTY010000007">
    <property type="protein sequence ID" value="KAK1604021.1"/>
    <property type="molecule type" value="Genomic_DNA"/>
</dbReference>
<feature type="domain" description="F-box" evidence="1">
    <location>
        <begin position="47"/>
        <end position="86"/>
    </location>
</feature>
<dbReference type="SMART" id="SM00256">
    <property type="entry name" value="FBOX"/>
    <property type="match status" value="2"/>
</dbReference>
<evidence type="ECO:0000313" key="2">
    <source>
        <dbReference type="EMBL" id="KAK1604021.1"/>
    </source>
</evidence>
<comment type="caution">
    <text evidence="2">The sequence shown here is derived from an EMBL/GenBank/DDBJ whole genome shotgun (WGS) entry which is preliminary data.</text>
</comment>
<keyword evidence="3" id="KW-1185">Reference proteome</keyword>
<reference evidence="2" key="1">
    <citation type="submission" date="2023-07" db="EMBL/GenBank/DDBJ databases">
        <title>A chromosome-level genome assembly of Lolium multiflorum.</title>
        <authorList>
            <person name="Chen Y."/>
            <person name="Copetti D."/>
            <person name="Kolliker R."/>
            <person name="Studer B."/>
        </authorList>
    </citation>
    <scope>NUCLEOTIDE SEQUENCE</scope>
    <source>
        <strain evidence="2">02402/16</strain>
        <tissue evidence="2">Leaf</tissue>
    </source>
</reference>
<dbReference type="InterPro" id="IPR001810">
    <property type="entry name" value="F-box_dom"/>
</dbReference>
<dbReference type="InterPro" id="IPR017451">
    <property type="entry name" value="F-box-assoc_interact_dom"/>
</dbReference>
<dbReference type="Proteomes" id="UP001231189">
    <property type="component" value="Unassembled WGS sequence"/>
</dbReference>
<dbReference type="PANTHER" id="PTHR31672">
    <property type="entry name" value="BNACNNG10540D PROTEIN"/>
    <property type="match status" value="1"/>
</dbReference>
<organism evidence="2 3">
    <name type="scientific">Lolium multiflorum</name>
    <name type="common">Italian ryegrass</name>
    <name type="synonym">Lolium perenne subsp. multiflorum</name>
    <dbReference type="NCBI Taxonomy" id="4521"/>
    <lineage>
        <taxon>Eukaryota</taxon>
        <taxon>Viridiplantae</taxon>
        <taxon>Streptophyta</taxon>
        <taxon>Embryophyta</taxon>
        <taxon>Tracheophyta</taxon>
        <taxon>Spermatophyta</taxon>
        <taxon>Magnoliopsida</taxon>
        <taxon>Liliopsida</taxon>
        <taxon>Poales</taxon>
        <taxon>Poaceae</taxon>
        <taxon>BOP clade</taxon>
        <taxon>Pooideae</taxon>
        <taxon>Poodae</taxon>
        <taxon>Poeae</taxon>
        <taxon>Poeae Chloroplast Group 2 (Poeae type)</taxon>
        <taxon>Loliodinae</taxon>
        <taxon>Loliinae</taxon>
        <taxon>Lolium</taxon>
    </lineage>
</organism>
<dbReference type="Gene3D" id="1.20.1280.50">
    <property type="match status" value="1"/>
</dbReference>